<organism evidence="2 3">
    <name type="scientific">Lepraria finkii</name>
    <dbReference type="NCBI Taxonomy" id="1340010"/>
    <lineage>
        <taxon>Eukaryota</taxon>
        <taxon>Fungi</taxon>
        <taxon>Dikarya</taxon>
        <taxon>Ascomycota</taxon>
        <taxon>Pezizomycotina</taxon>
        <taxon>Lecanoromycetes</taxon>
        <taxon>OSLEUM clade</taxon>
        <taxon>Lecanoromycetidae</taxon>
        <taxon>Lecanorales</taxon>
        <taxon>Lecanorineae</taxon>
        <taxon>Stereocaulaceae</taxon>
        <taxon>Lepraria</taxon>
    </lineage>
</organism>
<sequence length="54" mass="6008">MSRQAPLSSRNTNTNTDKSWQAPLLAHLSDPSSEDVSASPKRKDFQHERKGSDP</sequence>
<name>A0ABR4BJ76_9LECA</name>
<evidence type="ECO:0000256" key="1">
    <source>
        <dbReference type="SAM" id="MobiDB-lite"/>
    </source>
</evidence>
<dbReference type="EMBL" id="JBHFEH010000003">
    <property type="protein sequence ID" value="KAL2057869.1"/>
    <property type="molecule type" value="Genomic_DNA"/>
</dbReference>
<comment type="caution">
    <text evidence="2">The sequence shown here is derived from an EMBL/GenBank/DDBJ whole genome shotgun (WGS) entry which is preliminary data.</text>
</comment>
<keyword evidence="3" id="KW-1185">Reference proteome</keyword>
<evidence type="ECO:0008006" key="4">
    <source>
        <dbReference type="Google" id="ProtNLM"/>
    </source>
</evidence>
<feature type="compositionally biased region" description="Polar residues" evidence="1">
    <location>
        <begin position="1"/>
        <end position="19"/>
    </location>
</feature>
<gene>
    <name evidence="2" type="ORF">ABVK25_001486</name>
</gene>
<evidence type="ECO:0000313" key="2">
    <source>
        <dbReference type="EMBL" id="KAL2057869.1"/>
    </source>
</evidence>
<feature type="compositionally biased region" description="Basic and acidic residues" evidence="1">
    <location>
        <begin position="41"/>
        <end position="54"/>
    </location>
</feature>
<feature type="region of interest" description="Disordered" evidence="1">
    <location>
        <begin position="1"/>
        <end position="54"/>
    </location>
</feature>
<accession>A0ABR4BJ76</accession>
<proteinExistence type="predicted"/>
<protein>
    <recommendedName>
        <fullName evidence="4">Prolactin receptor</fullName>
    </recommendedName>
</protein>
<reference evidence="2 3" key="1">
    <citation type="submission" date="2024-09" db="EMBL/GenBank/DDBJ databases">
        <title>Rethinking Asexuality: The Enigmatic Case of Functional Sexual Genes in Lepraria (Stereocaulaceae).</title>
        <authorList>
            <person name="Doellman M."/>
            <person name="Sun Y."/>
            <person name="Barcenas-Pena A."/>
            <person name="Lumbsch H.T."/>
            <person name="Grewe F."/>
        </authorList>
    </citation>
    <scope>NUCLEOTIDE SEQUENCE [LARGE SCALE GENOMIC DNA]</scope>
    <source>
        <strain evidence="2 3">Grewe 0041</strain>
    </source>
</reference>
<dbReference type="Proteomes" id="UP001590951">
    <property type="component" value="Unassembled WGS sequence"/>
</dbReference>
<evidence type="ECO:0000313" key="3">
    <source>
        <dbReference type="Proteomes" id="UP001590951"/>
    </source>
</evidence>